<dbReference type="InterPro" id="IPR016024">
    <property type="entry name" value="ARM-type_fold"/>
</dbReference>
<evidence type="ECO:0000256" key="1">
    <source>
        <dbReference type="ARBA" id="ARBA00022737"/>
    </source>
</evidence>
<protein>
    <recommendedName>
        <fullName evidence="5">Armadillo repeat-containing protein 6</fullName>
    </recommendedName>
</protein>
<evidence type="ECO:0000256" key="2">
    <source>
        <dbReference type="SAM" id="MobiDB-lite"/>
    </source>
</evidence>
<keyword evidence="4" id="KW-1185">Reference proteome</keyword>
<sequence>MGLQPPSTVGVASKDRRVSHQSSARISQETFDDAVRENMAELDMEEAEALADAIAQFEAQGIDLSNVLLQPPTAERDAHPVLRGLTALLEATRAGTDATRELTFGEGSSQSTMRLKFKSLSGGAPLGAIVEDAADGGGGDAGRRTAGLAGALDALAASCAVDGDEGKRNRALLGSRDGIDALSSGTLSLIERPELPSALDALGAGLRAAENRENIGIRGLLALYAVLAERPADAPVQAAALRACAAAMVAHEANRAALHEKCRMVPSIVAALRAHPAERAVVLAACAALRALTLQDDGRVALNKGFDRARAAAEAGCLPLLAAQLAGAASGEADLTLAGALLNTLSRLTASAKICETLVELHAMDTAVQLLRARIADASICRAACCFLAALAGDDSAKARLGEALVPQLAATALAGHTDEAAALDACAQLVAALTTRHAANCAAFADAAGGDALLGAMRRWPRHLPLHKRGALILRNLAVRVPEAVPGLLEQGAEPVLRAGMERSAELHDLAKAALRDMRCDVSLSQPWQGMPGESHTLEMGEDAPDTFGAYMDTDEAREAMRFAGFDTSQM</sequence>
<keyword evidence="1" id="KW-0677">Repeat</keyword>
<dbReference type="AlphaFoldDB" id="A0A8J5XG68"/>
<dbReference type="SMART" id="SM00185">
    <property type="entry name" value="ARM"/>
    <property type="match status" value="4"/>
</dbReference>
<evidence type="ECO:0008006" key="5">
    <source>
        <dbReference type="Google" id="ProtNLM"/>
    </source>
</evidence>
<accession>A0A8J5XG68</accession>
<evidence type="ECO:0000313" key="3">
    <source>
        <dbReference type="EMBL" id="KAG8468251.1"/>
    </source>
</evidence>
<dbReference type="InterPro" id="IPR000225">
    <property type="entry name" value="Armadillo"/>
</dbReference>
<dbReference type="Gene3D" id="1.25.10.10">
    <property type="entry name" value="Leucine-rich Repeat Variant"/>
    <property type="match status" value="2"/>
</dbReference>
<dbReference type="SUPFAM" id="SSF48371">
    <property type="entry name" value="ARM repeat"/>
    <property type="match status" value="1"/>
</dbReference>
<evidence type="ECO:0000313" key="4">
    <source>
        <dbReference type="Proteomes" id="UP000751190"/>
    </source>
</evidence>
<comment type="caution">
    <text evidence="3">The sequence shown here is derived from an EMBL/GenBank/DDBJ whole genome shotgun (WGS) entry which is preliminary data.</text>
</comment>
<reference evidence="3" key="1">
    <citation type="submission" date="2021-05" db="EMBL/GenBank/DDBJ databases">
        <title>The genome of the haptophyte Pavlova lutheri (Diacronema luteri, Pavlovales) - a model for lipid biosynthesis in eukaryotic algae.</title>
        <authorList>
            <person name="Hulatt C.J."/>
            <person name="Posewitz M.C."/>
        </authorList>
    </citation>
    <scope>NUCLEOTIDE SEQUENCE</scope>
    <source>
        <strain evidence="3">NIVA-4/92</strain>
    </source>
</reference>
<dbReference type="Proteomes" id="UP000751190">
    <property type="component" value="Unassembled WGS sequence"/>
</dbReference>
<dbReference type="EMBL" id="JAGTXO010000004">
    <property type="protein sequence ID" value="KAG8468251.1"/>
    <property type="molecule type" value="Genomic_DNA"/>
</dbReference>
<name>A0A8J5XG68_DIALT</name>
<dbReference type="PANTHER" id="PTHR22895">
    <property type="entry name" value="ARMADILLO REPEAT-CONTAINING PROTEIN 6"/>
    <property type="match status" value="1"/>
</dbReference>
<dbReference type="OMA" id="THKQPDL"/>
<gene>
    <name evidence="3" type="ORF">KFE25_013334</name>
</gene>
<dbReference type="InterPro" id="IPR011989">
    <property type="entry name" value="ARM-like"/>
</dbReference>
<dbReference type="PANTHER" id="PTHR22895:SF0">
    <property type="entry name" value="ARMADILLO REPEAT-CONTAINING PROTEIN 6"/>
    <property type="match status" value="1"/>
</dbReference>
<dbReference type="OrthoDB" id="449062at2759"/>
<organism evidence="3 4">
    <name type="scientific">Diacronema lutheri</name>
    <name type="common">Unicellular marine alga</name>
    <name type="synonym">Monochrysis lutheri</name>
    <dbReference type="NCBI Taxonomy" id="2081491"/>
    <lineage>
        <taxon>Eukaryota</taxon>
        <taxon>Haptista</taxon>
        <taxon>Haptophyta</taxon>
        <taxon>Pavlovophyceae</taxon>
        <taxon>Pavlovales</taxon>
        <taxon>Pavlovaceae</taxon>
        <taxon>Diacronema</taxon>
    </lineage>
</organism>
<proteinExistence type="predicted"/>
<feature type="region of interest" description="Disordered" evidence="2">
    <location>
        <begin position="1"/>
        <end position="27"/>
    </location>
</feature>